<sequence length="42" mass="4784">MRKGGVHEDSKSGQRQKARKETRALIKAWRDHADHSLPFLAA</sequence>
<name>A4B9T3_9GAMM</name>
<keyword evidence="3" id="KW-1185">Reference proteome</keyword>
<gene>
    <name evidence="2" type="ORF">MED297_20892</name>
</gene>
<evidence type="ECO:0000313" key="3">
    <source>
        <dbReference type="Proteomes" id="UP000005953"/>
    </source>
</evidence>
<proteinExistence type="predicted"/>
<feature type="compositionally biased region" description="Basic and acidic residues" evidence="1">
    <location>
        <begin position="1"/>
        <end position="12"/>
    </location>
</feature>
<organism evidence="2 3">
    <name type="scientific">Reinekea blandensis MED297</name>
    <dbReference type="NCBI Taxonomy" id="314283"/>
    <lineage>
        <taxon>Bacteria</taxon>
        <taxon>Pseudomonadati</taxon>
        <taxon>Pseudomonadota</taxon>
        <taxon>Gammaproteobacteria</taxon>
        <taxon>Oceanospirillales</taxon>
        <taxon>Saccharospirillaceae</taxon>
        <taxon>Reinekea</taxon>
    </lineage>
</organism>
<evidence type="ECO:0000256" key="1">
    <source>
        <dbReference type="SAM" id="MobiDB-lite"/>
    </source>
</evidence>
<dbReference type="EMBL" id="AAOE01000001">
    <property type="protein sequence ID" value="EAR11384.1"/>
    <property type="molecule type" value="Genomic_DNA"/>
</dbReference>
<dbReference type="HOGENOM" id="CLU_3256844_0_0_6"/>
<feature type="region of interest" description="Disordered" evidence="1">
    <location>
        <begin position="1"/>
        <end position="25"/>
    </location>
</feature>
<dbReference type="AlphaFoldDB" id="A4B9T3"/>
<reference evidence="2 3" key="1">
    <citation type="submission" date="2006-02" db="EMBL/GenBank/DDBJ databases">
        <authorList>
            <person name="Pinhassi J."/>
            <person name="Pedros-Alio C."/>
            <person name="Ferriera S."/>
            <person name="Johnson J."/>
            <person name="Kravitz S."/>
            <person name="Halpern A."/>
            <person name="Remington K."/>
            <person name="Beeson K."/>
            <person name="Tran B."/>
            <person name="Rogers Y.-H."/>
            <person name="Friedman R."/>
            <person name="Venter J.C."/>
        </authorList>
    </citation>
    <scope>NUCLEOTIDE SEQUENCE [LARGE SCALE GENOMIC DNA]</scope>
    <source>
        <strain evidence="2 3">MED297</strain>
    </source>
</reference>
<evidence type="ECO:0000313" key="2">
    <source>
        <dbReference type="EMBL" id="EAR11384.1"/>
    </source>
</evidence>
<accession>A4B9T3</accession>
<dbReference type="Proteomes" id="UP000005953">
    <property type="component" value="Unassembled WGS sequence"/>
</dbReference>
<protein>
    <submittedName>
        <fullName evidence="2">Uncharacterized protein</fullName>
    </submittedName>
</protein>
<comment type="caution">
    <text evidence="2">The sequence shown here is derived from an EMBL/GenBank/DDBJ whole genome shotgun (WGS) entry which is preliminary data.</text>
</comment>